<protein>
    <recommendedName>
        <fullName evidence="2">Lactate/malate dehydrogenase C-terminal domain-containing protein</fullName>
    </recommendedName>
</protein>
<evidence type="ECO:0000256" key="1">
    <source>
        <dbReference type="ARBA" id="ARBA00006054"/>
    </source>
</evidence>
<dbReference type="Gene3D" id="3.90.110.10">
    <property type="entry name" value="Lactate dehydrogenase/glycoside hydrolase, family 4, C-terminal"/>
    <property type="match status" value="1"/>
</dbReference>
<dbReference type="Proteomes" id="UP000464658">
    <property type="component" value="Chromosome"/>
</dbReference>
<reference evidence="3 4" key="1">
    <citation type="submission" date="2019-12" db="EMBL/GenBank/DDBJ databases">
        <title>Full genome sequence of a Bacillus safensis strain isolated from commercially available natto in Indonesia.</title>
        <authorList>
            <person name="Yoshida M."/>
            <person name="Uomi M."/>
            <person name="Waturangi D."/>
            <person name="Ekaputri J.J."/>
            <person name="Setiamarga D.H.E."/>
        </authorList>
    </citation>
    <scope>NUCLEOTIDE SEQUENCE [LARGE SCALE GENOMIC DNA]</scope>
    <source>
        <strain evidence="3 4">IDN1</strain>
    </source>
</reference>
<evidence type="ECO:0000259" key="2">
    <source>
        <dbReference type="Pfam" id="PF02866"/>
    </source>
</evidence>
<accession>A0A5S9M5X2</accession>
<dbReference type="Pfam" id="PF02866">
    <property type="entry name" value="Ldh_1_C"/>
    <property type="match status" value="1"/>
</dbReference>
<dbReference type="AlphaFoldDB" id="A0A5S9M5X2"/>
<gene>
    <name evidence="3" type="ORF">BsIDN1_05440</name>
</gene>
<dbReference type="GO" id="GO:0006089">
    <property type="term" value="P:lactate metabolic process"/>
    <property type="evidence" value="ECO:0007669"/>
    <property type="project" value="TreeGrafter"/>
</dbReference>
<dbReference type="SUPFAM" id="SSF56327">
    <property type="entry name" value="LDH C-terminal domain-like"/>
    <property type="match status" value="1"/>
</dbReference>
<comment type="similarity">
    <text evidence="1">Belongs to the LDH/MDH superfamily. LDH family.</text>
</comment>
<name>A0A5S9M5X2_BACIA</name>
<dbReference type="InterPro" id="IPR022383">
    <property type="entry name" value="Lactate/malate_DH_C"/>
</dbReference>
<evidence type="ECO:0000313" key="3">
    <source>
        <dbReference type="EMBL" id="BBP86926.1"/>
    </source>
</evidence>
<proteinExistence type="inferred from homology"/>
<dbReference type="EMBL" id="AP021906">
    <property type="protein sequence ID" value="BBP86926.1"/>
    <property type="molecule type" value="Genomic_DNA"/>
</dbReference>
<evidence type="ECO:0000313" key="4">
    <source>
        <dbReference type="Proteomes" id="UP000464658"/>
    </source>
</evidence>
<feature type="domain" description="Lactate/malate dehydrogenase C-terminal" evidence="2">
    <location>
        <begin position="1"/>
        <end position="65"/>
    </location>
</feature>
<dbReference type="PANTHER" id="PTHR43128:SF16">
    <property type="entry name" value="L-LACTATE DEHYDROGENASE"/>
    <property type="match status" value="1"/>
</dbReference>
<organism evidence="3 4">
    <name type="scientific">Bacillus safensis</name>
    <dbReference type="NCBI Taxonomy" id="561879"/>
    <lineage>
        <taxon>Bacteria</taxon>
        <taxon>Bacillati</taxon>
        <taxon>Bacillota</taxon>
        <taxon>Bacilli</taxon>
        <taxon>Bacillales</taxon>
        <taxon>Bacillaceae</taxon>
        <taxon>Bacillus</taxon>
    </lineage>
</organism>
<dbReference type="GO" id="GO:0004459">
    <property type="term" value="F:L-lactate dehydrogenase (NAD+) activity"/>
    <property type="evidence" value="ECO:0007669"/>
    <property type="project" value="TreeGrafter"/>
</dbReference>
<dbReference type="PANTHER" id="PTHR43128">
    <property type="entry name" value="L-2-HYDROXYCARBOXYLATE DEHYDROGENASE (NAD(P)(+))"/>
    <property type="match status" value="1"/>
</dbReference>
<dbReference type="InterPro" id="IPR015955">
    <property type="entry name" value="Lactate_DH/Glyco_Ohase_4_C"/>
</dbReference>
<sequence length="85" mass="9481">MSLARITRAILHNENSILTVSTYLDGEYGAEDVYIGVPALVNRNGATEVMELTLNDTEKEKICTQCECVKRDFGSSFLINQKQPI</sequence>